<dbReference type="Proteomes" id="UP000198816">
    <property type="component" value="Unassembled WGS sequence"/>
</dbReference>
<protein>
    <submittedName>
        <fullName evidence="1">5-methylcytosine-specific restriction enzyme A</fullName>
    </submittedName>
</protein>
<sequence>MNLTPLSEIGARYAVNPITDLRPVCPNCHAVIHLGGCTRSIDEVREMLQSRAPGQMLEAGS</sequence>
<proteinExistence type="predicted"/>
<name>A0A1H2R305_THIRO</name>
<dbReference type="EMBL" id="FNNZ01000001">
    <property type="protein sequence ID" value="SDW13588.1"/>
    <property type="molecule type" value="Genomic_DNA"/>
</dbReference>
<gene>
    <name evidence="1" type="ORF">SAMN05421783_101515</name>
</gene>
<reference evidence="2" key="1">
    <citation type="submission" date="2016-10" db="EMBL/GenBank/DDBJ databases">
        <authorList>
            <person name="Varghese N."/>
            <person name="Submissions S."/>
        </authorList>
    </citation>
    <scope>NUCLEOTIDE SEQUENCE [LARGE SCALE GENOMIC DNA]</scope>
    <source>
        <strain evidence="2">DSM 217</strain>
    </source>
</reference>
<organism evidence="1 2">
    <name type="scientific">Thiocapsa roseopersicina</name>
    <dbReference type="NCBI Taxonomy" id="1058"/>
    <lineage>
        <taxon>Bacteria</taxon>
        <taxon>Pseudomonadati</taxon>
        <taxon>Pseudomonadota</taxon>
        <taxon>Gammaproteobacteria</taxon>
        <taxon>Chromatiales</taxon>
        <taxon>Chromatiaceae</taxon>
        <taxon>Thiocapsa</taxon>
    </lineage>
</organism>
<evidence type="ECO:0000313" key="2">
    <source>
        <dbReference type="Proteomes" id="UP000198816"/>
    </source>
</evidence>
<keyword evidence="2" id="KW-1185">Reference proteome</keyword>
<evidence type="ECO:0000313" key="1">
    <source>
        <dbReference type="EMBL" id="SDW13588.1"/>
    </source>
</evidence>
<accession>A0A1H2R305</accession>
<dbReference type="AlphaFoldDB" id="A0A1H2R305"/>